<keyword evidence="11 18" id="KW-1133">Transmembrane helix</keyword>
<feature type="transmembrane region" description="Helical" evidence="18">
    <location>
        <begin position="37"/>
        <end position="61"/>
    </location>
</feature>
<dbReference type="CTD" id="4519"/>
<evidence type="ECO:0000256" key="12">
    <source>
        <dbReference type="ARBA" id="ARBA00023004"/>
    </source>
</evidence>
<dbReference type="PIRSF" id="PIRSF038885">
    <property type="entry name" value="COB"/>
    <property type="match status" value="1"/>
</dbReference>
<dbReference type="Gene3D" id="1.20.810.10">
    <property type="entry name" value="Cytochrome Bc1 Complex, Chain C"/>
    <property type="match status" value="1"/>
</dbReference>
<evidence type="ECO:0000256" key="7">
    <source>
        <dbReference type="ARBA" id="ARBA00022692"/>
    </source>
</evidence>
<evidence type="ECO:0000259" key="20">
    <source>
        <dbReference type="PROSITE" id="PS51003"/>
    </source>
</evidence>
<keyword evidence="13" id="KW-0830">Ubiquinone</keyword>
<geneLocation type="mitochondrion" evidence="21"/>
<dbReference type="GO" id="GO:0005743">
    <property type="term" value="C:mitochondrial inner membrane"/>
    <property type="evidence" value="ECO:0007669"/>
    <property type="project" value="UniProtKB-SubCell"/>
</dbReference>
<evidence type="ECO:0000256" key="6">
    <source>
        <dbReference type="ARBA" id="ARBA00022660"/>
    </source>
</evidence>
<comment type="subcellular location">
    <subcellularLocation>
        <location evidence="2">Mitochondrion inner membrane</location>
        <topology evidence="2">Multi-pass membrane protein</topology>
    </subcellularLocation>
</comment>
<evidence type="ECO:0000256" key="10">
    <source>
        <dbReference type="ARBA" id="ARBA00022982"/>
    </source>
</evidence>
<dbReference type="GeneID" id="32229701"/>
<evidence type="ECO:0000256" key="9">
    <source>
        <dbReference type="ARBA" id="ARBA00022792"/>
    </source>
</evidence>
<evidence type="ECO:0000256" key="4">
    <source>
        <dbReference type="ARBA" id="ARBA00022448"/>
    </source>
</evidence>
<evidence type="ECO:0000259" key="19">
    <source>
        <dbReference type="PROSITE" id="PS51002"/>
    </source>
</evidence>
<comment type="cofactor">
    <cofactor evidence="18">
        <name>heme b</name>
        <dbReference type="ChEBI" id="CHEBI:60344"/>
    </cofactor>
    <text evidence="18">Binds 2 heme groups non-covalently.</text>
</comment>
<keyword evidence="8 17" id="KW-0479">Metal-binding</keyword>
<dbReference type="InterPro" id="IPR005798">
    <property type="entry name" value="Cyt_b/b6_C"/>
</dbReference>
<keyword evidence="12 17" id="KW-0408">Iron</keyword>
<gene>
    <name evidence="21" type="primary">CYTB</name>
</gene>
<dbReference type="Pfam" id="PF00032">
    <property type="entry name" value="Cytochrom_B_C"/>
    <property type="match status" value="1"/>
</dbReference>
<dbReference type="EMBL" id="KX815960">
    <property type="protein sequence ID" value="AQZ26145.1"/>
    <property type="molecule type" value="Genomic_DNA"/>
</dbReference>
<dbReference type="GO" id="GO:0045275">
    <property type="term" value="C:respiratory chain complex III"/>
    <property type="evidence" value="ECO:0007669"/>
    <property type="project" value="InterPro"/>
</dbReference>
<keyword evidence="5 17" id="KW-0349">Heme</keyword>
<evidence type="ECO:0000256" key="11">
    <source>
        <dbReference type="ARBA" id="ARBA00022989"/>
    </source>
</evidence>
<feature type="domain" description="Cytochrome b/b6 C-terminal region profile" evidence="20">
    <location>
        <begin position="216"/>
        <end position="385"/>
    </location>
</feature>
<dbReference type="RefSeq" id="YP_009353853.1">
    <property type="nucleotide sequence ID" value="NC_034302.1"/>
</dbReference>
<feature type="transmembrane region" description="Helical" evidence="18">
    <location>
        <begin position="320"/>
        <end position="343"/>
    </location>
</feature>
<keyword evidence="10 18" id="KW-0249">Electron transport</keyword>
<dbReference type="InterPro" id="IPR048260">
    <property type="entry name" value="Cytochrome_b_C_euk/bac"/>
</dbReference>
<keyword evidence="9" id="KW-0999">Mitochondrion inner membrane</keyword>
<feature type="transmembrane region" description="Helical" evidence="18">
    <location>
        <begin position="236"/>
        <end position="256"/>
    </location>
</feature>
<feature type="binding site" description="axial binding residue" evidence="17">
    <location>
        <position position="105"/>
    </location>
    <ligand>
        <name>heme b</name>
        <dbReference type="ChEBI" id="CHEBI:60344"/>
        <label>b566</label>
    </ligand>
    <ligandPart>
        <name>Fe</name>
        <dbReference type="ChEBI" id="CHEBI:18248"/>
    </ligandPart>
</feature>
<reference evidence="21" key="1">
    <citation type="journal article" date="2017" name="Mol. Phylogenet. Evol.">
        <title>Curious bivalves: Systematic utility and unusual properties of anomalodesmatan mitochondrial genomes.</title>
        <authorList>
            <person name="Williams S.T."/>
            <person name="Foster P.G."/>
            <person name="Hughes C."/>
            <person name="Harper E.M."/>
            <person name="Taylor J.D."/>
            <person name="Littlewood D.T."/>
            <person name="Dyal P."/>
            <person name="Hopkins K.P."/>
            <person name="Briscoe A.G."/>
        </authorList>
    </citation>
    <scope>NUCLEOTIDE SEQUENCE</scope>
</reference>
<comment type="similarity">
    <text evidence="18">Belongs to the cytochrome b family.</text>
</comment>
<evidence type="ECO:0000256" key="3">
    <source>
        <dbReference type="ARBA" id="ARBA00013531"/>
    </source>
</evidence>
<organism evidence="21">
    <name type="scientific">Lyonsia norwegica</name>
    <name type="common">Saltwater clam</name>
    <name type="synonym">Mya norwegica</name>
    <dbReference type="NCBI Taxonomy" id="228471"/>
    <lineage>
        <taxon>Eukaryota</taxon>
        <taxon>Metazoa</taxon>
        <taxon>Spiralia</taxon>
        <taxon>Lophotrochozoa</taxon>
        <taxon>Mollusca</taxon>
        <taxon>Bivalvia</taxon>
        <taxon>Autobranchia</taxon>
        <taxon>Heteroconchia</taxon>
        <taxon>Euheterodonta</taxon>
        <taxon>Anomalodesmata</taxon>
        <taxon>Pandoroidea</taxon>
        <taxon>Lyonsiidae</taxon>
        <taxon>Lyonsia</taxon>
    </lineage>
</organism>
<keyword evidence="15 18" id="KW-0472">Membrane</keyword>
<dbReference type="PANTHER" id="PTHR19271:SF16">
    <property type="entry name" value="CYTOCHROME B"/>
    <property type="match status" value="1"/>
</dbReference>
<feature type="transmembrane region" description="Helical" evidence="18">
    <location>
        <begin position="148"/>
        <end position="174"/>
    </location>
</feature>
<keyword evidence="14 18" id="KW-0496">Mitochondrion</keyword>
<dbReference type="PANTHER" id="PTHR19271">
    <property type="entry name" value="CYTOCHROME B"/>
    <property type="match status" value="1"/>
</dbReference>
<feature type="transmembrane region" description="Helical" evidence="18">
    <location>
        <begin position="120"/>
        <end position="141"/>
    </location>
</feature>
<evidence type="ECO:0000256" key="5">
    <source>
        <dbReference type="ARBA" id="ARBA00022617"/>
    </source>
</evidence>
<dbReference type="AlphaFoldDB" id="A0A1U9XPG8"/>
<proteinExistence type="inferred from homology"/>
<feature type="transmembrane region" description="Helical" evidence="18">
    <location>
        <begin position="294"/>
        <end position="313"/>
    </location>
</feature>
<evidence type="ECO:0000256" key="13">
    <source>
        <dbReference type="ARBA" id="ARBA00023075"/>
    </source>
</evidence>
<dbReference type="InterPro" id="IPR027387">
    <property type="entry name" value="Cytb/b6-like_sf"/>
</dbReference>
<dbReference type="PROSITE" id="PS51003">
    <property type="entry name" value="CYTB_CTER"/>
    <property type="match status" value="1"/>
</dbReference>
<feature type="binding site" description="axial binding residue" evidence="17">
    <location>
        <position position="91"/>
    </location>
    <ligand>
        <name>heme b</name>
        <dbReference type="ChEBI" id="CHEBI:60344"/>
        <label>b562</label>
    </ligand>
    <ligandPart>
        <name>Fe</name>
        <dbReference type="ChEBI" id="CHEBI:18248"/>
    </ligandPart>
</feature>
<feature type="binding site" evidence="16">
    <location>
        <position position="209"/>
    </location>
    <ligand>
        <name>a ubiquinone</name>
        <dbReference type="ChEBI" id="CHEBI:16389"/>
    </ligand>
</feature>
<dbReference type="GO" id="GO:0016491">
    <property type="term" value="F:oxidoreductase activity"/>
    <property type="evidence" value="ECO:0007669"/>
    <property type="project" value="UniProtKB-UniRule"/>
</dbReference>
<feature type="transmembrane region" description="Helical" evidence="18">
    <location>
        <begin position="186"/>
        <end position="208"/>
    </location>
</feature>
<feature type="binding site" description="axial binding residue" evidence="17">
    <location>
        <position position="190"/>
    </location>
    <ligand>
        <name>heme b</name>
        <dbReference type="ChEBI" id="CHEBI:60344"/>
        <label>b562</label>
    </ligand>
    <ligandPart>
        <name>Fe</name>
        <dbReference type="ChEBI" id="CHEBI:18248"/>
    </ligandPart>
</feature>
<comment type="cofactor">
    <cofactor evidence="17">
        <name>heme</name>
        <dbReference type="ChEBI" id="CHEBI:30413"/>
    </cofactor>
    <text evidence="17">Binds 2 heme groups non-covalently.</text>
</comment>
<dbReference type="InterPro" id="IPR005797">
    <property type="entry name" value="Cyt_b/b6_N"/>
</dbReference>
<evidence type="ECO:0000256" key="2">
    <source>
        <dbReference type="ARBA" id="ARBA00004448"/>
    </source>
</evidence>
<dbReference type="InterPro" id="IPR036150">
    <property type="entry name" value="Cyt_b/b6_C_sf"/>
</dbReference>
<dbReference type="CDD" id="cd00290">
    <property type="entry name" value="cytochrome_b_C"/>
    <property type="match status" value="1"/>
</dbReference>
<evidence type="ECO:0000256" key="14">
    <source>
        <dbReference type="ARBA" id="ARBA00023128"/>
    </source>
</evidence>
<evidence type="ECO:0000256" key="17">
    <source>
        <dbReference type="PIRSR" id="PIRSR038885-2"/>
    </source>
</evidence>
<keyword evidence="6 18" id="KW-0679">Respiratory chain</keyword>
<feature type="domain" description="Cytochrome b/b6 N-terminal region profile" evidence="19">
    <location>
        <begin position="1"/>
        <end position="217"/>
    </location>
</feature>
<dbReference type="PROSITE" id="PS51002">
    <property type="entry name" value="CYTB_NTER"/>
    <property type="match status" value="1"/>
</dbReference>
<evidence type="ECO:0000256" key="8">
    <source>
        <dbReference type="ARBA" id="ARBA00022723"/>
    </source>
</evidence>
<dbReference type="GO" id="GO:0046872">
    <property type="term" value="F:metal ion binding"/>
    <property type="evidence" value="ECO:0007669"/>
    <property type="project" value="UniProtKB-UniRule"/>
</dbReference>
<evidence type="ECO:0000256" key="1">
    <source>
        <dbReference type="ARBA" id="ARBA00002566"/>
    </source>
</evidence>
<dbReference type="InterPro" id="IPR016174">
    <property type="entry name" value="Di-haem_cyt_TM"/>
</dbReference>
<dbReference type="GO" id="GO:0008121">
    <property type="term" value="F:quinol-cytochrome-c reductase activity"/>
    <property type="evidence" value="ECO:0007669"/>
    <property type="project" value="InterPro"/>
</dbReference>
<evidence type="ECO:0000256" key="18">
    <source>
        <dbReference type="RuleBase" id="RU362117"/>
    </source>
</evidence>
<dbReference type="SUPFAM" id="SSF81342">
    <property type="entry name" value="Transmembrane di-heme cytochromes"/>
    <property type="match status" value="1"/>
</dbReference>
<feature type="transmembrane region" description="Helical" evidence="18">
    <location>
        <begin position="355"/>
        <end position="372"/>
    </location>
</feature>
<evidence type="ECO:0000313" key="21">
    <source>
        <dbReference type="EMBL" id="AQZ26145.1"/>
    </source>
</evidence>
<dbReference type="InterPro" id="IPR030689">
    <property type="entry name" value="Cytochrome_b"/>
</dbReference>
<sequence>MRKISGKRLHPLGPGRTLQLSVLESVTQLPTPINISVWWNFGSMLGFGLITQVITGIFLAMHYSPNMETAYSSVVHISRDVNYGWLLRSVHANMASMYFLCMFCHVGRGIYYGSYLFRGVWMVGTILLLLSMMTAFLGYVLPWGQMSFWGATVITSMASAVPYIGGEVVVWLWGGFSVGDPTLNRFFIFHFLAPFLIMLFSGIHLFCLHSTGSNNPIGVDSEKVCFHSYFTSKDMVGFLALALGLFVVVFWAPQIFSDPINYIPANPLTTPTHIQPEWYFLFAYTILRSIPNKAGGVAAMLMSVLILLLLPLVHCGKMRVFSYYFPCQLLFWSMVSSFVLLTWIGSRPVENPFDYLGVGFTVWYFSFFFLVAPMQKVWDTILYHK</sequence>
<dbReference type="SUPFAM" id="SSF81648">
    <property type="entry name" value="a domain/subunit of cytochrome bc1 complex (Ubiquinol-cytochrome c reductase)"/>
    <property type="match status" value="1"/>
</dbReference>
<name>A0A1U9XPG8_LYONO</name>
<keyword evidence="4 18" id="KW-0813">Transport</keyword>
<evidence type="ECO:0000256" key="16">
    <source>
        <dbReference type="PIRSR" id="PIRSR038885-1"/>
    </source>
</evidence>
<protein>
    <recommendedName>
        <fullName evidence="3 18">Cytochrome b</fullName>
    </recommendedName>
</protein>
<feature type="binding site" description="axial binding residue" evidence="17">
    <location>
        <position position="204"/>
    </location>
    <ligand>
        <name>heme b</name>
        <dbReference type="ChEBI" id="CHEBI:60344"/>
        <label>b566</label>
    </ligand>
    <ligandPart>
        <name>Fe</name>
        <dbReference type="ChEBI" id="CHEBI:18248"/>
    </ligandPart>
</feature>
<dbReference type="CDD" id="cd00284">
    <property type="entry name" value="Cytochrome_b_N"/>
    <property type="match status" value="1"/>
</dbReference>
<dbReference type="Pfam" id="PF00033">
    <property type="entry name" value="Cytochrome_B"/>
    <property type="match status" value="1"/>
</dbReference>
<dbReference type="InterPro" id="IPR048259">
    <property type="entry name" value="Cytochrome_b_N_euk/bac"/>
</dbReference>
<accession>A0A1U9XPG8</accession>
<comment type="function">
    <text evidence="1 18">Component of the ubiquinol-cytochrome c reductase complex (complex III or cytochrome b-c1 complex) that is part of the mitochondrial respiratory chain. The b-c1 complex mediates electron transfer from ubiquinol to cytochrome c. Contributes to the generation of a proton gradient across the mitochondrial membrane that is then used for ATP synthesis.</text>
</comment>
<evidence type="ECO:0000256" key="15">
    <source>
        <dbReference type="ARBA" id="ARBA00023136"/>
    </source>
</evidence>
<dbReference type="GO" id="GO:0006122">
    <property type="term" value="P:mitochondrial electron transport, ubiquinol to cytochrome c"/>
    <property type="evidence" value="ECO:0007669"/>
    <property type="project" value="TreeGrafter"/>
</dbReference>
<keyword evidence="7 18" id="KW-0812">Transmembrane</keyword>